<dbReference type="PANTHER" id="PTHR37549:SF1">
    <property type="entry name" value="LIPOPROTEIN LPRI"/>
    <property type="match status" value="1"/>
</dbReference>
<evidence type="ECO:0000256" key="1">
    <source>
        <dbReference type="SAM" id="MobiDB-lite"/>
    </source>
</evidence>
<accession>A0A9X1YM73</accession>
<feature type="compositionally biased region" description="Low complexity" evidence="1">
    <location>
        <begin position="130"/>
        <end position="139"/>
    </location>
</feature>
<feature type="compositionally biased region" description="Pro residues" evidence="1">
    <location>
        <begin position="143"/>
        <end position="153"/>
    </location>
</feature>
<proteinExistence type="predicted"/>
<dbReference type="RefSeq" id="WP_275684733.1">
    <property type="nucleotide sequence ID" value="NZ_JAJLJH010000009.1"/>
</dbReference>
<comment type="caution">
    <text evidence="4">The sequence shown here is derived from an EMBL/GenBank/DDBJ whole genome shotgun (WGS) entry which is preliminary data.</text>
</comment>
<dbReference type="AlphaFoldDB" id="A0A9X1YM73"/>
<dbReference type="GO" id="GO:0005576">
    <property type="term" value="C:extracellular region"/>
    <property type="evidence" value="ECO:0007669"/>
    <property type="project" value="TreeGrafter"/>
</dbReference>
<dbReference type="EMBL" id="JAJLJH010000009">
    <property type="protein sequence ID" value="MCK9688688.1"/>
    <property type="molecule type" value="Genomic_DNA"/>
</dbReference>
<dbReference type="Proteomes" id="UP001139353">
    <property type="component" value="Unassembled WGS sequence"/>
</dbReference>
<evidence type="ECO:0000313" key="5">
    <source>
        <dbReference type="Proteomes" id="UP001139353"/>
    </source>
</evidence>
<keyword evidence="5" id="KW-1185">Reference proteome</keyword>
<dbReference type="Pfam" id="PF07007">
    <property type="entry name" value="LprI"/>
    <property type="match status" value="1"/>
</dbReference>
<gene>
    <name evidence="4" type="ORF">LPC04_23500</name>
</gene>
<evidence type="ECO:0000259" key="3">
    <source>
        <dbReference type="Pfam" id="PF07007"/>
    </source>
</evidence>
<evidence type="ECO:0000256" key="2">
    <source>
        <dbReference type="SAM" id="SignalP"/>
    </source>
</evidence>
<feature type="domain" description="Lysozyme inhibitor LprI-like N-terminal" evidence="3">
    <location>
        <begin position="38"/>
        <end position="94"/>
    </location>
</feature>
<reference evidence="4" key="1">
    <citation type="submission" date="2021-11" db="EMBL/GenBank/DDBJ databases">
        <title>BS-T2-15 a new species belonging to the Comamonadaceae family isolated from the soil of a French oak forest.</title>
        <authorList>
            <person name="Mieszkin S."/>
            <person name="Alain K."/>
        </authorList>
    </citation>
    <scope>NUCLEOTIDE SEQUENCE</scope>
    <source>
        <strain evidence="4">BS-T2-15</strain>
    </source>
</reference>
<feature type="signal peptide" evidence="2">
    <location>
        <begin position="1"/>
        <end position="29"/>
    </location>
</feature>
<feature type="region of interest" description="Disordered" evidence="1">
    <location>
        <begin position="130"/>
        <end position="157"/>
    </location>
</feature>
<dbReference type="InterPro" id="IPR009739">
    <property type="entry name" value="LprI-like_N"/>
</dbReference>
<dbReference type="InterPro" id="IPR052755">
    <property type="entry name" value="Lysozyme_Inhibitor_LprI"/>
</dbReference>
<sequence length="312" mass="32599">MSFDIQTVRASARASVAFLACTFASLAHAADGPSFDCARVTSHVNKTICASPELSALDRQLAAHYRALLAQSGGEAPALQREEAQWLREVRDPCPDAACIAQAYALWDAVLVARSRRLAGGAGAVAASASPAAPNVSARTPPNKVPDGPPHTPSPAAAAETQAFAVDAGSLADARALRGKACAPGEDVPQSAGFVPVAGELPIIYNGSVVLVRRHLGADFAFLLDTRRNTCRMVDVVALPPHAQVSNLLQCTVPDTGSATPLSIGVGLRRPGVKAPLAYWEVDVAQAQFIRQPLGVLDWSDKVRCQEAEVGD</sequence>
<name>A0A9X1YM73_9BURK</name>
<organism evidence="4 5">
    <name type="scientific">Scleromatobacter humisilvae</name>
    <dbReference type="NCBI Taxonomy" id="2897159"/>
    <lineage>
        <taxon>Bacteria</taxon>
        <taxon>Pseudomonadati</taxon>
        <taxon>Pseudomonadota</taxon>
        <taxon>Betaproteobacteria</taxon>
        <taxon>Burkholderiales</taxon>
        <taxon>Sphaerotilaceae</taxon>
        <taxon>Scleromatobacter</taxon>
    </lineage>
</organism>
<evidence type="ECO:0000313" key="4">
    <source>
        <dbReference type="EMBL" id="MCK9688688.1"/>
    </source>
</evidence>
<keyword evidence="2" id="KW-0732">Signal</keyword>
<protein>
    <submittedName>
        <fullName evidence="4">Lysozyme inhibitor LprI family protein</fullName>
    </submittedName>
</protein>
<dbReference type="PANTHER" id="PTHR37549">
    <property type="entry name" value="LIPOPROTEIN LPRI"/>
    <property type="match status" value="1"/>
</dbReference>
<feature type="chain" id="PRO_5040770524" evidence="2">
    <location>
        <begin position="30"/>
        <end position="312"/>
    </location>
</feature>